<dbReference type="GO" id="GO:0009507">
    <property type="term" value="C:chloroplast"/>
    <property type="evidence" value="ECO:0007669"/>
    <property type="project" value="GOC"/>
</dbReference>
<keyword evidence="4" id="KW-1185">Reference proteome</keyword>
<sequence>MPRGGPGPAPGPAIRPQELMARIKAARSWQQLESLVDAHGGSMNHMHVSAVATHMAQLHTSSTSDADGPGVGGSGGGGGHALHHDAHSAGRGHHSASSWAGDHASSASAGPSSMARAGHSGHGGGASQRLSFPLTPPGSARRPGGGPHASSSHLHAPPQRPLSPHEVREAFLVRVERAVAVHLPSFRGRQLANTLWAVAKLGRRPPRPFLEAYTAAIRAHLPTFEPQHLANTLYALMLMDYVPPNAWLQDFLGAVQQQMQGLRPSELAQLCYAAGKMRLQPSRALLGHAMTHSAVHMDRYGIRELALLLHGLVHMGASLSHSWLRQYRIRLAAVVIESGAVPPTLLQRLLPHLNARLTAAAEAQLARRAAASEGSSRRRRRPGRSRQGSSQAADDDGGSRADEVAAYVPTVVLALANLRYQPPPALTALLVTAVRGREAACGPVGLTSLLLGLAYMQYTPRGNGFRRIWEALMDRVDDLDSQQCANALWAVSRLGLRAPPRDVCELLARAAGRLSEHSDAELVALLQAVVALGFRPRRDWLELVESYLYDRLPRMQPYELSSVLVCMVSLGHKPPRVWMARWSEAALPKLSHLGLQQLSALAHAATKLGFRPPTRLRRELVRAAGERLAAVAAFGAEAGEVEEAAAAGVEVREPRELPAPRFGARAGSLSPGQKPQQPLLIQGRAAQPLRRQLRSAASSGDVVTPGELQPQTLSRLLWSLAMLDVSPDGAWMAGFMAALRVSMAAHEADARELSQLVWALARLRYDPGPEWMAAFQARGGLSVSEPGERRHEGEQGTRGAAPAAELSSRGLQAGHGVGASREAAVLGAGSDVVGFNLSRVILRGITEWAAEQLRDAPRAALLQPAGR</sequence>
<dbReference type="Proteomes" id="UP000612055">
    <property type="component" value="Unassembled WGS sequence"/>
</dbReference>
<dbReference type="InterPro" id="IPR010622">
    <property type="entry name" value="FAST_Leu-rich"/>
</dbReference>
<dbReference type="GO" id="GO:0044528">
    <property type="term" value="P:regulation of mitochondrial mRNA stability"/>
    <property type="evidence" value="ECO:0007669"/>
    <property type="project" value="InterPro"/>
</dbReference>
<feature type="region of interest" description="Disordered" evidence="1">
    <location>
        <begin position="783"/>
        <end position="807"/>
    </location>
</feature>
<feature type="domain" description="FAST kinase leucine-rich" evidence="2">
    <location>
        <begin position="191"/>
        <end position="245"/>
    </location>
</feature>
<dbReference type="GO" id="GO:0035770">
    <property type="term" value="C:ribonucleoprotein granule"/>
    <property type="evidence" value="ECO:0007669"/>
    <property type="project" value="TreeGrafter"/>
</dbReference>
<protein>
    <recommendedName>
        <fullName evidence="2">FAST kinase leucine-rich domain-containing protein</fullName>
    </recommendedName>
</protein>
<feature type="region of interest" description="Disordered" evidence="1">
    <location>
        <begin position="368"/>
        <end position="401"/>
    </location>
</feature>
<evidence type="ECO:0000313" key="4">
    <source>
        <dbReference type="Proteomes" id="UP000612055"/>
    </source>
</evidence>
<feature type="compositionally biased region" description="Gly residues" evidence="1">
    <location>
        <begin position="69"/>
        <end position="80"/>
    </location>
</feature>
<dbReference type="OrthoDB" id="551281at2759"/>
<dbReference type="GO" id="GO:0003723">
    <property type="term" value="F:RNA binding"/>
    <property type="evidence" value="ECO:0007669"/>
    <property type="project" value="TreeGrafter"/>
</dbReference>
<evidence type="ECO:0000256" key="1">
    <source>
        <dbReference type="SAM" id="MobiDB-lite"/>
    </source>
</evidence>
<reference evidence="3" key="1">
    <citation type="journal article" date="2020" name="bioRxiv">
        <title>Comparative genomics of Chlamydomonas.</title>
        <authorList>
            <person name="Craig R.J."/>
            <person name="Hasan A.R."/>
            <person name="Ness R.W."/>
            <person name="Keightley P.D."/>
        </authorList>
    </citation>
    <scope>NUCLEOTIDE SEQUENCE</scope>
    <source>
        <strain evidence="3">CCAP 11/70</strain>
    </source>
</reference>
<dbReference type="EMBL" id="JAEHOE010000001">
    <property type="protein sequence ID" value="KAG2501689.1"/>
    <property type="molecule type" value="Genomic_DNA"/>
</dbReference>
<feature type="compositionally biased region" description="Low complexity" evidence="1">
    <location>
        <begin position="95"/>
        <end position="118"/>
    </location>
</feature>
<comment type="caution">
    <text evidence="3">The sequence shown here is derived from an EMBL/GenBank/DDBJ whole genome shotgun (WGS) entry which is preliminary data.</text>
</comment>
<dbReference type="InterPro" id="IPR050870">
    <property type="entry name" value="FAST_kinase"/>
</dbReference>
<evidence type="ECO:0000313" key="3">
    <source>
        <dbReference type="EMBL" id="KAG2501689.1"/>
    </source>
</evidence>
<dbReference type="GO" id="GO:1901259">
    <property type="term" value="P:chloroplast rRNA processing"/>
    <property type="evidence" value="ECO:0007669"/>
    <property type="project" value="TreeGrafter"/>
</dbReference>
<feature type="compositionally biased region" description="Basic and acidic residues" evidence="1">
    <location>
        <begin position="786"/>
        <end position="795"/>
    </location>
</feature>
<accession>A0A835YH52</accession>
<gene>
    <name evidence="3" type="ORF">HYH03_000191</name>
</gene>
<dbReference type="GO" id="GO:0005759">
    <property type="term" value="C:mitochondrial matrix"/>
    <property type="evidence" value="ECO:0007669"/>
    <property type="project" value="TreeGrafter"/>
</dbReference>
<dbReference type="PANTHER" id="PTHR21228:SF40">
    <property type="entry name" value="LD45607P"/>
    <property type="match status" value="1"/>
</dbReference>
<dbReference type="AlphaFoldDB" id="A0A835YH52"/>
<evidence type="ECO:0000259" key="2">
    <source>
        <dbReference type="Pfam" id="PF06743"/>
    </source>
</evidence>
<proteinExistence type="predicted"/>
<organism evidence="3 4">
    <name type="scientific">Edaphochlamys debaryana</name>
    <dbReference type="NCBI Taxonomy" id="47281"/>
    <lineage>
        <taxon>Eukaryota</taxon>
        <taxon>Viridiplantae</taxon>
        <taxon>Chlorophyta</taxon>
        <taxon>core chlorophytes</taxon>
        <taxon>Chlorophyceae</taxon>
        <taxon>CS clade</taxon>
        <taxon>Chlamydomonadales</taxon>
        <taxon>Chlamydomonadales incertae sedis</taxon>
        <taxon>Edaphochlamys</taxon>
    </lineage>
</organism>
<dbReference type="PANTHER" id="PTHR21228">
    <property type="entry name" value="FAST LEU-RICH DOMAIN-CONTAINING"/>
    <property type="match status" value="1"/>
</dbReference>
<dbReference type="GO" id="GO:0000963">
    <property type="term" value="P:mitochondrial RNA processing"/>
    <property type="evidence" value="ECO:0007669"/>
    <property type="project" value="TreeGrafter"/>
</dbReference>
<dbReference type="Pfam" id="PF06743">
    <property type="entry name" value="FAST_1"/>
    <property type="match status" value="1"/>
</dbReference>
<name>A0A835YH52_9CHLO</name>
<feature type="region of interest" description="Disordered" evidence="1">
    <location>
        <begin position="58"/>
        <end position="163"/>
    </location>
</feature>